<accession>A0ABU6QD59</accession>
<evidence type="ECO:0000313" key="2">
    <source>
        <dbReference type="Proteomes" id="UP001341840"/>
    </source>
</evidence>
<sequence>MGEDQWWPTKLGEYYGHWMARTIVNHQIKVVDTPDTTIPTREYIEWWGRVCKARYLSSDSMLQDPRVAQLPADAPLRVTQPRDPIVLPTDALTHLRCARQ</sequence>
<evidence type="ECO:0000313" key="1">
    <source>
        <dbReference type="EMBL" id="MED6109520.1"/>
    </source>
</evidence>
<comment type="caution">
    <text evidence="1">The sequence shown here is derived from an EMBL/GenBank/DDBJ whole genome shotgun (WGS) entry which is preliminary data.</text>
</comment>
<gene>
    <name evidence="1" type="ORF">PIB30_034419</name>
</gene>
<keyword evidence="2" id="KW-1185">Reference proteome</keyword>
<reference evidence="1 2" key="1">
    <citation type="journal article" date="2023" name="Plants (Basel)">
        <title>Bridging the Gap: Combining Genomics and Transcriptomics Approaches to Understand Stylosanthes scabra, an Orphan Legume from the Brazilian Caatinga.</title>
        <authorList>
            <person name="Ferreira-Neto J.R.C."/>
            <person name="da Silva M.D."/>
            <person name="Binneck E."/>
            <person name="de Melo N.F."/>
            <person name="da Silva R.H."/>
            <person name="de Melo A.L.T.M."/>
            <person name="Pandolfi V."/>
            <person name="Bustamante F.O."/>
            <person name="Brasileiro-Vidal A.C."/>
            <person name="Benko-Iseppon A.M."/>
        </authorList>
    </citation>
    <scope>NUCLEOTIDE SEQUENCE [LARGE SCALE GENOMIC DNA]</scope>
    <source>
        <tissue evidence="1">Leaves</tissue>
    </source>
</reference>
<name>A0ABU6QD59_9FABA</name>
<dbReference type="Proteomes" id="UP001341840">
    <property type="component" value="Unassembled WGS sequence"/>
</dbReference>
<proteinExistence type="predicted"/>
<protein>
    <submittedName>
        <fullName evidence="1">Uncharacterized protein</fullName>
    </submittedName>
</protein>
<dbReference type="EMBL" id="JASCZI010000160">
    <property type="protein sequence ID" value="MED6109520.1"/>
    <property type="molecule type" value="Genomic_DNA"/>
</dbReference>
<organism evidence="1 2">
    <name type="scientific">Stylosanthes scabra</name>
    <dbReference type="NCBI Taxonomy" id="79078"/>
    <lineage>
        <taxon>Eukaryota</taxon>
        <taxon>Viridiplantae</taxon>
        <taxon>Streptophyta</taxon>
        <taxon>Embryophyta</taxon>
        <taxon>Tracheophyta</taxon>
        <taxon>Spermatophyta</taxon>
        <taxon>Magnoliopsida</taxon>
        <taxon>eudicotyledons</taxon>
        <taxon>Gunneridae</taxon>
        <taxon>Pentapetalae</taxon>
        <taxon>rosids</taxon>
        <taxon>fabids</taxon>
        <taxon>Fabales</taxon>
        <taxon>Fabaceae</taxon>
        <taxon>Papilionoideae</taxon>
        <taxon>50 kb inversion clade</taxon>
        <taxon>dalbergioids sensu lato</taxon>
        <taxon>Dalbergieae</taxon>
        <taxon>Pterocarpus clade</taxon>
        <taxon>Stylosanthes</taxon>
    </lineage>
</organism>